<dbReference type="InterPro" id="IPR000421">
    <property type="entry name" value="FA58C"/>
</dbReference>
<accession>A0AA96LQ69</accession>
<dbReference type="KEGG" id="proo:MJB10_03805"/>
<feature type="domain" description="F5/8 type C" evidence="5">
    <location>
        <begin position="782"/>
        <end position="916"/>
    </location>
</feature>
<organism evidence="6 7">
    <name type="scientific">Paenibacillus roseopurpureus</name>
    <dbReference type="NCBI Taxonomy" id="2918901"/>
    <lineage>
        <taxon>Bacteria</taxon>
        <taxon>Bacillati</taxon>
        <taxon>Bacillota</taxon>
        <taxon>Bacilli</taxon>
        <taxon>Bacillales</taxon>
        <taxon>Paenibacillaceae</taxon>
        <taxon>Paenibacillus</taxon>
    </lineage>
</organism>
<dbReference type="SUPFAM" id="SSF51445">
    <property type="entry name" value="(Trans)glycosidases"/>
    <property type="match status" value="1"/>
</dbReference>
<evidence type="ECO:0000256" key="1">
    <source>
        <dbReference type="ARBA" id="ARBA00008875"/>
    </source>
</evidence>
<keyword evidence="4" id="KW-0732">Signal</keyword>
<feature type="chain" id="PRO_5041710345" evidence="4">
    <location>
        <begin position="38"/>
        <end position="916"/>
    </location>
</feature>
<dbReference type="Gene3D" id="3.20.20.80">
    <property type="entry name" value="Glycosidases"/>
    <property type="match status" value="1"/>
</dbReference>
<dbReference type="GO" id="GO:0004553">
    <property type="term" value="F:hydrolase activity, hydrolyzing O-glycosyl compounds"/>
    <property type="evidence" value="ECO:0007669"/>
    <property type="project" value="TreeGrafter"/>
</dbReference>
<dbReference type="SUPFAM" id="SSF49785">
    <property type="entry name" value="Galactose-binding domain-like"/>
    <property type="match status" value="3"/>
</dbReference>
<feature type="domain" description="F5/8 type C" evidence="5">
    <location>
        <begin position="634"/>
        <end position="778"/>
    </location>
</feature>
<dbReference type="AlphaFoldDB" id="A0AA96LQ69"/>
<name>A0AA96LQ69_9BACL</name>
<feature type="signal peptide" evidence="4">
    <location>
        <begin position="1"/>
        <end position="37"/>
    </location>
</feature>
<keyword evidence="2" id="KW-0378">Hydrolase</keyword>
<gene>
    <name evidence="6" type="ORF">MJB10_03805</name>
</gene>
<evidence type="ECO:0000259" key="5">
    <source>
        <dbReference type="PROSITE" id="PS50022"/>
    </source>
</evidence>
<dbReference type="Proteomes" id="UP001304650">
    <property type="component" value="Chromosome"/>
</dbReference>
<dbReference type="RefSeq" id="WP_314801877.1">
    <property type="nucleotide sequence ID" value="NZ_CP130319.1"/>
</dbReference>
<keyword evidence="7" id="KW-1185">Reference proteome</keyword>
<comment type="similarity">
    <text evidence="1">Belongs to the glycosyl hydrolase 39 family.</text>
</comment>
<keyword evidence="3" id="KW-0326">Glycosidase</keyword>
<evidence type="ECO:0000256" key="4">
    <source>
        <dbReference type="SAM" id="SignalP"/>
    </source>
</evidence>
<sequence>MKFAKWKQVFTRTKVISFVTASILLGGGILTTNPAHAAGGTALSRTGWTASASVTQSNGSAASVVLDGNTTTIWSTGTALTSSQWFTVDMGAAKTFDRIVLDSGTSSNYIRGYSLYVSSDGTNWGNPVVSGVGNGQMIDIRFPSQTKQFVKIQSTEGNGATSNPWKIAELNAYTGSTEAEVTYNFATEVNQGSPYVFGGTGNDQTDAGVIAALKGKGFNLTRLDAQMIGIVPSKLPGTTTATTVANYKAAMADSATGDVADPSTWNWEDSGLESKLNAYDSAGYKIMLVFAYTSPWLSYSGAKTGVPMDLDVYQDIITKIYQHFASKVDYWEVWNEPDNDSVFSLSGSPYTDRILAYRDMYYAAASGIRSVSATAPIGGPALASSYWTGWVDSMFNDSRIANDVNFISFHNYALNETEPVLNWKTYLANKGKSSIPLFMDEWNVQGKISLITPMDNMDDSAISFTGKRLIDNYKNGIFSTSLYSLGEGLNFGFWYTTFDGQLASKTRTWDVLANRIGLGTGQGSVKQTVSQVGIRSGMAVTNAAGEKVVAFSNPESFSRDVAVTIQNTGISGTSAYLEIYEASDSYTGASVKQYQTVNVSGGTISTTVNVPDNAVVAFKIKTGTAPAQPPAYVSPLPNAGLLDRSTWMASGGTGTATVNSTAKNAIDKYLDTRWTPGVAQSAGNFYQIDLGAVTTFDRLVMKSYGTGYAHGFSVYVSNDGSNWGSAIATGGSSNVIVNGNQANHDLTLPLQNARYVKVVLTTGYSGWWSLHDFELYHNLAKSASASASNAASGFPASNVIDGDNSTAWVSVNNAPTPHYITLTWPSGKSFSSLGLMTHNALGQGPTNWNIEVSDDGSTNWTSVASSGTVTWQYNTSTRELRTVSFAAVTNKKGVRVKINAWNNQWLHDAVDELIVR</sequence>
<proteinExistence type="inferred from homology"/>
<dbReference type="Pfam" id="PF00754">
    <property type="entry name" value="F5_F8_type_C"/>
    <property type="match status" value="3"/>
</dbReference>
<dbReference type="Pfam" id="PF01229">
    <property type="entry name" value="Glyco_hydro_39"/>
    <property type="match status" value="1"/>
</dbReference>
<dbReference type="PANTHER" id="PTHR12631">
    <property type="entry name" value="ALPHA-L-IDURONIDASE"/>
    <property type="match status" value="1"/>
</dbReference>
<dbReference type="InterPro" id="IPR049166">
    <property type="entry name" value="GH39_cat"/>
</dbReference>
<dbReference type="Gene3D" id="2.60.120.260">
    <property type="entry name" value="Galactose-binding domain-like"/>
    <property type="match status" value="3"/>
</dbReference>
<evidence type="ECO:0000313" key="6">
    <source>
        <dbReference type="EMBL" id="WNR45271.1"/>
    </source>
</evidence>
<evidence type="ECO:0000256" key="2">
    <source>
        <dbReference type="ARBA" id="ARBA00022801"/>
    </source>
</evidence>
<evidence type="ECO:0000256" key="3">
    <source>
        <dbReference type="ARBA" id="ARBA00023295"/>
    </source>
</evidence>
<dbReference type="EMBL" id="CP130319">
    <property type="protein sequence ID" value="WNR45271.1"/>
    <property type="molecule type" value="Genomic_DNA"/>
</dbReference>
<dbReference type="InterPro" id="IPR051923">
    <property type="entry name" value="Glycosyl_Hydrolase_39"/>
</dbReference>
<reference evidence="6" key="1">
    <citation type="submission" date="2022-02" db="EMBL/GenBank/DDBJ databases">
        <title>Paenibacillus sp. MBLB1832 Whole Genome Shotgun Sequencing.</title>
        <authorList>
            <person name="Hwang C.Y."/>
            <person name="Cho E.-S."/>
            <person name="Seo M.-J."/>
        </authorList>
    </citation>
    <scope>NUCLEOTIDE SEQUENCE</scope>
    <source>
        <strain evidence="6">MBLB1832</strain>
    </source>
</reference>
<dbReference type="InterPro" id="IPR017853">
    <property type="entry name" value="GH"/>
</dbReference>
<feature type="domain" description="F5/8 type C" evidence="5">
    <location>
        <begin position="31"/>
        <end position="124"/>
    </location>
</feature>
<evidence type="ECO:0000313" key="7">
    <source>
        <dbReference type="Proteomes" id="UP001304650"/>
    </source>
</evidence>
<dbReference type="PANTHER" id="PTHR12631:SF10">
    <property type="entry name" value="BETA-XYLOSIDASE-LIKE PROTEIN-RELATED"/>
    <property type="match status" value="1"/>
</dbReference>
<protein>
    <submittedName>
        <fullName evidence="6">Discoidin domain-containing protein</fullName>
    </submittedName>
</protein>
<dbReference type="InterPro" id="IPR008979">
    <property type="entry name" value="Galactose-bd-like_sf"/>
</dbReference>
<dbReference type="PROSITE" id="PS50022">
    <property type="entry name" value="FA58C_3"/>
    <property type="match status" value="3"/>
</dbReference>